<comment type="caution">
    <text evidence="9">The sequence shown here is derived from an EMBL/GenBank/DDBJ whole genome shotgun (WGS) entry which is preliminary data.</text>
</comment>
<dbReference type="GO" id="GO:0020037">
    <property type="term" value="F:heme binding"/>
    <property type="evidence" value="ECO:0007669"/>
    <property type="project" value="InterPro"/>
</dbReference>
<dbReference type="InterPro" id="IPR020942">
    <property type="entry name" value="Cyt_c_III_dom"/>
</dbReference>
<dbReference type="AlphaFoldDB" id="A0A846QWN3"/>
<feature type="binding site" description="axial binding residue" evidence="6">
    <location>
        <position position="62"/>
    </location>
    <ligand>
        <name>heme c</name>
        <dbReference type="ChEBI" id="CHEBI:61717"/>
        <label>1</label>
    </ligand>
    <ligandPart>
        <name>Fe</name>
        <dbReference type="ChEBI" id="CHEBI:18248"/>
    </ligandPart>
</feature>
<feature type="binding site" description="axial binding residue" evidence="6">
    <location>
        <position position="53"/>
    </location>
    <ligand>
        <name>heme c</name>
        <dbReference type="ChEBI" id="CHEBI:61717"/>
        <label>1</label>
    </ligand>
    <ligandPart>
        <name>Fe</name>
        <dbReference type="ChEBI" id="CHEBI:18248"/>
    </ligandPart>
</feature>
<evidence type="ECO:0000256" key="2">
    <source>
        <dbReference type="ARBA" id="ARBA00022617"/>
    </source>
</evidence>
<evidence type="ECO:0000256" key="1">
    <source>
        <dbReference type="ARBA" id="ARBA00022448"/>
    </source>
</evidence>
<keyword evidence="7" id="KW-0732">Signal</keyword>
<dbReference type="CDD" id="cd08168">
    <property type="entry name" value="Cytochrom_C3"/>
    <property type="match status" value="1"/>
</dbReference>
<dbReference type="Proteomes" id="UP000580856">
    <property type="component" value="Unassembled WGS sequence"/>
</dbReference>
<evidence type="ECO:0000256" key="4">
    <source>
        <dbReference type="ARBA" id="ARBA00022982"/>
    </source>
</evidence>
<dbReference type="SUPFAM" id="SSF48695">
    <property type="entry name" value="Multiheme cytochromes"/>
    <property type="match status" value="1"/>
</dbReference>
<evidence type="ECO:0000256" key="6">
    <source>
        <dbReference type="PIRSR" id="PIRSR602322-1"/>
    </source>
</evidence>
<dbReference type="InterPro" id="IPR054899">
    <property type="entry name" value="c3_cytochr_TmcA"/>
</dbReference>
<keyword evidence="5 6" id="KW-0408">Iron</keyword>
<dbReference type="NCBIfam" id="NF045722">
    <property type="entry name" value="c3_cytochr_TmcA"/>
    <property type="match status" value="1"/>
</dbReference>
<organism evidence="9 10">
    <name type="scientific">Desulfobaculum xiamenense</name>
    <dbReference type="NCBI Taxonomy" id="995050"/>
    <lineage>
        <taxon>Bacteria</taxon>
        <taxon>Pseudomonadati</taxon>
        <taxon>Thermodesulfobacteriota</taxon>
        <taxon>Desulfovibrionia</taxon>
        <taxon>Desulfovibrionales</taxon>
        <taxon>Desulfovibrionaceae</taxon>
        <taxon>Desulfobaculum</taxon>
    </lineage>
</organism>
<dbReference type="Pfam" id="PF02085">
    <property type="entry name" value="Cytochrom_CIII"/>
    <property type="match status" value="1"/>
</dbReference>
<evidence type="ECO:0000313" key="10">
    <source>
        <dbReference type="Proteomes" id="UP000580856"/>
    </source>
</evidence>
<dbReference type="RefSeq" id="WP_167942613.1">
    <property type="nucleotide sequence ID" value="NZ_JAATJA010000006.1"/>
</dbReference>
<protein>
    <submittedName>
        <fullName evidence="9">Cytochrome c553</fullName>
    </submittedName>
</protein>
<keyword evidence="4" id="KW-0249">Electron transport</keyword>
<keyword evidence="10" id="KW-1185">Reference proteome</keyword>
<keyword evidence="2 6" id="KW-0349">Heme</keyword>
<evidence type="ECO:0000313" key="9">
    <source>
        <dbReference type="EMBL" id="NJB69524.1"/>
    </source>
</evidence>
<accession>A0A846QWN3</accession>
<feature type="binding site" description="covalent" evidence="6">
    <location>
        <position position="67"/>
    </location>
    <ligand>
        <name>heme c</name>
        <dbReference type="ChEBI" id="CHEBI:61717"/>
        <label>1</label>
    </ligand>
</feature>
<feature type="binding site" description="axial binding residue" evidence="6">
    <location>
        <position position="122"/>
    </location>
    <ligand>
        <name>heme c</name>
        <dbReference type="ChEBI" id="CHEBI:61717"/>
        <label>1</label>
    </ligand>
    <ligandPart>
        <name>Fe</name>
        <dbReference type="ChEBI" id="CHEBI:18248"/>
    </ligandPart>
</feature>
<feature type="chain" id="PRO_5032421024" evidence="7">
    <location>
        <begin position="27"/>
        <end position="129"/>
    </location>
</feature>
<feature type="binding site" description="axial binding residue" evidence="6">
    <location>
        <position position="50"/>
    </location>
    <ligand>
        <name>heme c</name>
        <dbReference type="ChEBI" id="CHEBI:61717"/>
        <label>1</label>
    </ligand>
    <ligandPart>
        <name>Fe</name>
        <dbReference type="ChEBI" id="CHEBI:18248"/>
    </ligandPart>
</feature>
<feature type="binding site" description="axial binding residue" evidence="6">
    <location>
        <position position="65"/>
    </location>
    <ligand>
        <name>heme c</name>
        <dbReference type="ChEBI" id="CHEBI:61717"/>
        <label>1</label>
    </ligand>
    <ligandPart>
        <name>Fe</name>
        <dbReference type="ChEBI" id="CHEBI:18248"/>
    </ligandPart>
</feature>
<comment type="cofactor">
    <cofactor evidence="6">
        <name>heme c</name>
        <dbReference type="ChEBI" id="CHEBI:61717"/>
    </cofactor>
    <text evidence="6">Binds 4 heme c groups covalently per monomer.</text>
</comment>
<dbReference type="GO" id="GO:0009055">
    <property type="term" value="F:electron transfer activity"/>
    <property type="evidence" value="ECO:0007669"/>
    <property type="project" value="InterPro"/>
</dbReference>
<dbReference type="Gene3D" id="3.90.10.10">
    <property type="entry name" value="Cytochrome C3"/>
    <property type="match status" value="1"/>
</dbReference>
<feature type="binding site" description="axial binding residue" evidence="6">
    <location>
        <position position="111"/>
    </location>
    <ligand>
        <name>heme c</name>
        <dbReference type="ChEBI" id="CHEBI:61717"/>
        <label>1</label>
    </ligand>
    <ligandPart>
        <name>Fe</name>
        <dbReference type="ChEBI" id="CHEBI:18248"/>
    </ligandPart>
</feature>
<evidence type="ECO:0000256" key="5">
    <source>
        <dbReference type="ARBA" id="ARBA00023004"/>
    </source>
</evidence>
<evidence type="ECO:0000256" key="3">
    <source>
        <dbReference type="ARBA" id="ARBA00022723"/>
    </source>
</evidence>
<name>A0A846QWN3_9BACT</name>
<feature type="binding site" description="axial binding residue" evidence="6">
    <location>
        <position position="126"/>
    </location>
    <ligand>
        <name>heme c</name>
        <dbReference type="ChEBI" id="CHEBI:61717"/>
        <label>1</label>
    </ligand>
    <ligandPart>
        <name>Fe</name>
        <dbReference type="ChEBI" id="CHEBI:18248"/>
    </ligandPart>
</feature>
<feature type="binding site" description="axial binding residue" evidence="6">
    <location>
        <position position="66"/>
    </location>
    <ligand>
        <name>heme c</name>
        <dbReference type="ChEBI" id="CHEBI:61717"/>
        <label>1</label>
    </ligand>
    <ligandPart>
        <name>Fe</name>
        <dbReference type="ChEBI" id="CHEBI:18248"/>
    </ligandPart>
</feature>
<proteinExistence type="predicted"/>
<dbReference type="InterPro" id="IPR036280">
    <property type="entry name" value="Multihaem_cyt_sf"/>
</dbReference>
<sequence>MKMKRLGIFAAVAALATFLCIATAYSQDDIVQLDDPAFNGGQRPPAVFAHDLHNEKAEIDDCAACHHVYENGQRVEGQDSVGTSCSECHELKNKGSQPGLMLAYHKQCKTCHEEKGKGPVACGECHTGK</sequence>
<feature type="domain" description="Class III cytochrome C" evidence="8">
    <location>
        <begin position="41"/>
        <end position="126"/>
    </location>
</feature>
<feature type="binding site" description="axial binding residue" evidence="6">
    <location>
        <position position="125"/>
    </location>
    <ligand>
        <name>heme c</name>
        <dbReference type="ChEBI" id="CHEBI:61717"/>
        <label>1</label>
    </ligand>
    <ligandPart>
        <name>Fe</name>
        <dbReference type="ChEBI" id="CHEBI:18248"/>
    </ligandPart>
</feature>
<evidence type="ECO:0000259" key="8">
    <source>
        <dbReference type="Pfam" id="PF02085"/>
    </source>
</evidence>
<dbReference type="InterPro" id="IPR002322">
    <property type="entry name" value="Cyt_c_III"/>
</dbReference>
<dbReference type="PRINTS" id="PR00609">
    <property type="entry name" value="CYTOCHROMEC3"/>
</dbReference>
<reference evidence="9 10" key="1">
    <citation type="submission" date="2020-03" db="EMBL/GenBank/DDBJ databases">
        <title>Genomic Encyclopedia of Type Strains, Phase IV (KMG-IV): sequencing the most valuable type-strain genomes for metagenomic binning, comparative biology and taxonomic classification.</title>
        <authorList>
            <person name="Goeker M."/>
        </authorList>
    </citation>
    <scope>NUCLEOTIDE SEQUENCE [LARGE SCALE GENOMIC DNA]</scope>
    <source>
        <strain evidence="9 10">DSM 24233</strain>
    </source>
</reference>
<feature type="binding site" description="axial binding residue" evidence="6">
    <location>
        <position position="108"/>
    </location>
    <ligand>
        <name>heme c</name>
        <dbReference type="ChEBI" id="CHEBI:61717"/>
        <label>1</label>
    </ligand>
    <ligandPart>
        <name>Fe</name>
        <dbReference type="ChEBI" id="CHEBI:18248"/>
    </ligandPart>
</feature>
<keyword evidence="1" id="KW-0813">Transport</keyword>
<dbReference type="GO" id="GO:0046872">
    <property type="term" value="F:metal ion binding"/>
    <property type="evidence" value="ECO:0007669"/>
    <property type="project" value="UniProtKB-KW"/>
</dbReference>
<feature type="signal peptide" evidence="7">
    <location>
        <begin position="1"/>
        <end position="26"/>
    </location>
</feature>
<dbReference type="EMBL" id="JAATJA010000006">
    <property type="protein sequence ID" value="NJB69524.1"/>
    <property type="molecule type" value="Genomic_DNA"/>
</dbReference>
<feature type="binding site" description="axial binding residue" evidence="6">
    <location>
        <position position="112"/>
    </location>
    <ligand>
        <name>heme c</name>
        <dbReference type="ChEBI" id="CHEBI:61717"/>
        <label>1</label>
    </ligand>
    <ligandPart>
        <name>Fe</name>
        <dbReference type="ChEBI" id="CHEBI:18248"/>
    </ligandPart>
</feature>
<keyword evidence="3 6" id="KW-0479">Metal-binding</keyword>
<evidence type="ECO:0000256" key="7">
    <source>
        <dbReference type="SAM" id="SignalP"/>
    </source>
</evidence>
<gene>
    <name evidence="9" type="ORF">GGQ74_003235</name>
</gene>